<dbReference type="PANTHER" id="PTHR15510">
    <property type="entry name" value="SPERM-ASSOCIATED ANTIGEN 8"/>
    <property type="match status" value="1"/>
</dbReference>
<proteinExistence type="predicted"/>
<sequence length="138" mass="15917">MERCASVLYPPDGDVREYTRTSLHQMGTVHSHISPSDGQEILEELRSQLEETNVTESSSKRDYLVEGFLPKIPTPSKEYDYRMDQAKTFWMENVNRITGVSDIRTRNSPFKRSSAFSTPISHYLDQSVPHSIENYPNM</sequence>
<reference evidence="1" key="1">
    <citation type="submission" date="2023-07" db="EMBL/GenBank/DDBJ databases">
        <authorList>
            <person name="Stuckert A."/>
        </authorList>
    </citation>
    <scope>NUCLEOTIDE SEQUENCE</scope>
</reference>
<keyword evidence="2" id="KW-1185">Reference proteome</keyword>
<organism evidence="1 2">
    <name type="scientific">Ranitomeya imitator</name>
    <name type="common">mimic poison frog</name>
    <dbReference type="NCBI Taxonomy" id="111125"/>
    <lineage>
        <taxon>Eukaryota</taxon>
        <taxon>Metazoa</taxon>
        <taxon>Chordata</taxon>
        <taxon>Craniata</taxon>
        <taxon>Vertebrata</taxon>
        <taxon>Euteleostomi</taxon>
        <taxon>Amphibia</taxon>
        <taxon>Batrachia</taxon>
        <taxon>Anura</taxon>
        <taxon>Neobatrachia</taxon>
        <taxon>Hyloidea</taxon>
        <taxon>Dendrobatidae</taxon>
        <taxon>Dendrobatinae</taxon>
        <taxon>Ranitomeya</taxon>
    </lineage>
</organism>
<dbReference type="Pfam" id="PF22584">
    <property type="entry name" value="CFAP143"/>
    <property type="match status" value="1"/>
</dbReference>
<gene>
    <name evidence="1" type="ORF">RIMI_LOCUS16136980</name>
</gene>
<dbReference type="EMBL" id="CAUEEQ010044494">
    <property type="protein sequence ID" value="CAJ0957939.1"/>
    <property type="molecule type" value="Genomic_DNA"/>
</dbReference>
<accession>A0ABN9M3J8</accession>
<protein>
    <submittedName>
        <fullName evidence="1">Uncharacterized protein</fullName>
    </submittedName>
</protein>
<evidence type="ECO:0000313" key="2">
    <source>
        <dbReference type="Proteomes" id="UP001176940"/>
    </source>
</evidence>
<dbReference type="InterPro" id="IPR026124">
    <property type="entry name" value="Sperm-assoc_Ag8"/>
</dbReference>
<evidence type="ECO:0000313" key="1">
    <source>
        <dbReference type="EMBL" id="CAJ0957939.1"/>
    </source>
</evidence>
<dbReference type="Proteomes" id="UP001176940">
    <property type="component" value="Unassembled WGS sequence"/>
</dbReference>
<name>A0ABN9M3J8_9NEOB</name>
<comment type="caution">
    <text evidence="1">The sequence shown here is derived from an EMBL/GenBank/DDBJ whole genome shotgun (WGS) entry which is preliminary data.</text>
</comment>
<dbReference type="PANTHER" id="PTHR15510:SF5">
    <property type="entry name" value="SPERM-ASSOCIATED ANTIGEN 8"/>
    <property type="match status" value="1"/>
</dbReference>